<evidence type="ECO:0000313" key="3">
    <source>
        <dbReference type="Proteomes" id="UP000318380"/>
    </source>
</evidence>
<evidence type="ECO:0000313" key="2">
    <source>
        <dbReference type="EMBL" id="TWD82063.1"/>
    </source>
</evidence>
<dbReference type="AlphaFoldDB" id="A0A561BTE4"/>
<feature type="compositionally biased region" description="Low complexity" evidence="1">
    <location>
        <begin position="556"/>
        <end position="574"/>
    </location>
</feature>
<feature type="region of interest" description="Disordered" evidence="1">
    <location>
        <begin position="544"/>
        <end position="613"/>
    </location>
</feature>
<accession>A0A561BTE4</accession>
<protein>
    <submittedName>
        <fullName evidence="2">Uncharacterized protein</fullName>
    </submittedName>
</protein>
<keyword evidence="3" id="KW-1185">Reference proteome</keyword>
<dbReference type="OrthoDB" id="3805042at2"/>
<feature type="compositionally biased region" description="Polar residues" evidence="1">
    <location>
        <begin position="603"/>
        <end position="613"/>
    </location>
</feature>
<gene>
    <name evidence="2" type="ORF">FB561_3189</name>
</gene>
<evidence type="ECO:0000256" key="1">
    <source>
        <dbReference type="SAM" id="MobiDB-lite"/>
    </source>
</evidence>
<dbReference type="EMBL" id="VIVK01000001">
    <property type="protein sequence ID" value="TWD82063.1"/>
    <property type="molecule type" value="Genomic_DNA"/>
</dbReference>
<proteinExistence type="predicted"/>
<organism evidence="2 3">
    <name type="scientific">Kribbella amoyensis</name>
    <dbReference type="NCBI Taxonomy" id="996641"/>
    <lineage>
        <taxon>Bacteria</taxon>
        <taxon>Bacillati</taxon>
        <taxon>Actinomycetota</taxon>
        <taxon>Actinomycetes</taxon>
        <taxon>Propionibacteriales</taxon>
        <taxon>Kribbellaceae</taxon>
        <taxon>Kribbella</taxon>
    </lineage>
</organism>
<sequence length="613" mass="64441">MTDASVDDLIRAINSLVVQDTGGVSLASGQQLPGVTRSVRARVDRLADNLDVPARLAPAPGEPDSRPAIRQAVTEVVANCAYTLAPEGPLPLPEDGDRYRFAEATSRAYAALATPRLLQQLMPEAGDAPLGQFPEPALVGDTAAARTVALGISGRTGQGEDAILTEMVAAGRGGAGPAAAELLMRSRPSFAQLSPDDRREVVEMVAAELEWRFSAGDRVSPRASVVGQRLDATARGAEAVDEANHAGDRATAYRHERSINAEVVEPLRIGLPTERPDSVHELLNRVQGAVGELTGAQGSLWNGRIEFLPGEYEEAGRVGQSPQGTLVLSEERVAVPLTNLTVDGPDRLTPGQVVAAREALKEVSGMFARFAVPEGYTRENEELAVAAAPRFEALAYGVGQAFTEDNLHAIVDRTVPQELAERLQATGAPQADTEWAPAARGLAFAVDVSTGRDADPSETLRALAGQGRAGAATVAAETLVLHSEIPRAERAAVIRQVAESVDRGFEALPERVASWNADGGGPGTTYGRSREYGMALGQQAAEQVRRAENESAPGGQQQDATAQRQDATARFAADPAVKPLTGVQPPAAKAEDAARSGRPGTPAEQQKPTGLDR</sequence>
<name>A0A561BTE4_9ACTN</name>
<dbReference type="Proteomes" id="UP000318380">
    <property type="component" value="Unassembled WGS sequence"/>
</dbReference>
<reference evidence="2 3" key="1">
    <citation type="submission" date="2019-06" db="EMBL/GenBank/DDBJ databases">
        <title>Sequencing the genomes of 1000 actinobacteria strains.</title>
        <authorList>
            <person name="Klenk H.-P."/>
        </authorList>
    </citation>
    <scope>NUCLEOTIDE SEQUENCE [LARGE SCALE GENOMIC DNA]</scope>
    <source>
        <strain evidence="2 3">DSM 24683</strain>
    </source>
</reference>
<comment type="caution">
    <text evidence="2">The sequence shown here is derived from an EMBL/GenBank/DDBJ whole genome shotgun (WGS) entry which is preliminary data.</text>
</comment>
<dbReference type="RefSeq" id="WP_145807381.1">
    <property type="nucleotide sequence ID" value="NZ_VIVK01000001.1"/>
</dbReference>